<accession>A0A6P6YBI2</accession>
<gene>
    <name evidence="2" type="primary">LOC113796542</name>
</gene>
<protein>
    <submittedName>
        <fullName evidence="2">Uncharacterized protein LOC113796542</fullName>
    </submittedName>
</protein>
<sequence>YLSLFIYTNGLYSRAAQLPYYNRRGCLSIMNWLARLQYQQQQQQQNNNNNRPKRPISIRNQICSNLFGQIMSENHLGFSCGQIFPISKYKYVEIFIMNFVLILLFYKKICLT</sequence>
<organism evidence="1 2">
    <name type="scientific">Dermatophagoides pteronyssinus</name>
    <name type="common">European house dust mite</name>
    <dbReference type="NCBI Taxonomy" id="6956"/>
    <lineage>
        <taxon>Eukaryota</taxon>
        <taxon>Metazoa</taxon>
        <taxon>Ecdysozoa</taxon>
        <taxon>Arthropoda</taxon>
        <taxon>Chelicerata</taxon>
        <taxon>Arachnida</taxon>
        <taxon>Acari</taxon>
        <taxon>Acariformes</taxon>
        <taxon>Sarcoptiformes</taxon>
        <taxon>Astigmata</taxon>
        <taxon>Psoroptidia</taxon>
        <taxon>Analgoidea</taxon>
        <taxon>Pyroglyphidae</taxon>
        <taxon>Dermatophagoidinae</taxon>
        <taxon>Dermatophagoides</taxon>
    </lineage>
</organism>
<feature type="non-terminal residue" evidence="2">
    <location>
        <position position="1"/>
    </location>
</feature>
<proteinExistence type="predicted"/>
<reference evidence="2" key="1">
    <citation type="submission" date="2025-08" db="UniProtKB">
        <authorList>
            <consortium name="RefSeq"/>
        </authorList>
    </citation>
    <scope>IDENTIFICATION</scope>
    <source>
        <strain evidence="2">Airmid</strain>
    </source>
</reference>
<dbReference type="AlphaFoldDB" id="A0A6P6YBI2"/>
<dbReference type="KEGG" id="dpte:113796542"/>
<dbReference type="Proteomes" id="UP000515146">
    <property type="component" value="Unplaced"/>
</dbReference>
<evidence type="ECO:0000313" key="1">
    <source>
        <dbReference type="Proteomes" id="UP000515146"/>
    </source>
</evidence>
<dbReference type="RefSeq" id="XP_027202640.1">
    <property type="nucleotide sequence ID" value="XM_027346839.1"/>
</dbReference>
<evidence type="ECO:0000313" key="2">
    <source>
        <dbReference type="RefSeq" id="XP_027202640.1"/>
    </source>
</evidence>
<keyword evidence="1" id="KW-1185">Reference proteome</keyword>
<dbReference type="InParanoid" id="A0A6P6YBI2"/>
<name>A0A6P6YBI2_DERPT</name>